<gene>
    <name evidence="1" type="ORF">EVAR_61788_1</name>
</gene>
<evidence type="ECO:0000313" key="1">
    <source>
        <dbReference type="EMBL" id="GBP81390.1"/>
    </source>
</evidence>
<sequence>MPFLPVSPRVSNALVAAATVEELEVCVAFAARPTHERYLLAAVTSVPPMVRIYALQKPYDSRARRTHARAVPARAPYNKRRITPDSITAGDALRDMNQIKLHRFLFIKRRRRSSLINAASPARRLPDDVLEALNFERWLSEEQLRCPGCERALTRASLLLHRNPTQENYLFYYRNDEARRPRCARAGVLYKINYTARPTSPGEVINEVFMGAGGWPTARICIDISDLKRPNNPVQIRPLTYSRSFMGVINYQSERVSGRLRS</sequence>
<dbReference type="Proteomes" id="UP000299102">
    <property type="component" value="Unassembled WGS sequence"/>
</dbReference>
<accession>A0A4C1Z1I3</accession>
<proteinExistence type="predicted"/>
<keyword evidence="2" id="KW-1185">Reference proteome</keyword>
<protein>
    <submittedName>
        <fullName evidence="1">Uncharacterized protein</fullName>
    </submittedName>
</protein>
<organism evidence="1 2">
    <name type="scientific">Eumeta variegata</name>
    <name type="common">Bagworm moth</name>
    <name type="synonym">Eumeta japonica</name>
    <dbReference type="NCBI Taxonomy" id="151549"/>
    <lineage>
        <taxon>Eukaryota</taxon>
        <taxon>Metazoa</taxon>
        <taxon>Ecdysozoa</taxon>
        <taxon>Arthropoda</taxon>
        <taxon>Hexapoda</taxon>
        <taxon>Insecta</taxon>
        <taxon>Pterygota</taxon>
        <taxon>Neoptera</taxon>
        <taxon>Endopterygota</taxon>
        <taxon>Lepidoptera</taxon>
        <taxon>Glossata</taxon>
        <taxon>Ditrysia</taxon>
        <taxon>Tineoidea</taxon>
        <taxon>Psychidae</taxon>
        <taxon>Oiketicinae</taxon>
        <taxon>Eumeta</taxon>
    </lineage>
</organism>
<evidence type="ECO:0000313" key="2">
    <source>
        <dbReference type="Proteomes" id="UP000299102"/>
    </source>
</evidence>
<reference evidence="1 2" key="1">
    <citation type="journal article" date="2019" name="Commun. Biol.">
        <title>The bagworm genome reveals a unique fibroin gene that provides high tensile strength.</title>
        <authorList>
            <person name="Kono N."/>
            <person name="Nakamura H."/>
            <person name="Ohtoshi R."/>
            <person name="Tomita M."/>
            <person name="Numata K."/>
            <person name="Arakawa K."/>
        </authorList>
    </citation>
    <scope>NUCLEOTIDE SEQUENCE [LARGE SCALE GENOMIC DNA]</scope>
</reference>
<dbReference type="EMBL" id="BGZK01001508">
    <property type="protein sequence ID" value="GBP81390.1"/>
    <property type="molecule type" value="Genomic_DNA"/>
</dbReference>
<dbReference type="AlphaFoldDB" id="A0A4C1Z1I3"/>
<comment type="caution">
    <text evidence="1">The sequence shown here is derived from an EMBL/GenBank/DDBJ whole genome shotgun (WGS) entry which is preliminary data.</text>
</comment>
<name>A0A4C1Z1I3_EUMVA</name>